<feature type="domain" description="F-box" evidence="3">
    <location>
        <begin position="196"/>
        <end position="246"/>
    </location>
</feature>
<feature type="region of interest" description="Disordered" evidence="2">
    <location>
        <begin position="372"/>
        <end position="402"/>
    </location>
</feature>
<feature type="compositionally biased region" description="Basic and acidic residues" evidence="2">
    <location>
        <begin position="41"/>
        <end position="72"/>
    </location>
</feature>
<reference evidence="5" key="1">
    <citation type="submission" date="2020-06" db="EMBL/GenBank/DDBJ databases">
        <title>A chromosome-scale genome assembly of Talaromyces rugulosus W13939.</title>
        <authorList>
            <person name="Wang B."/>
            <person name="Guo L."/>
            <person name="Ye K."/>
            <person name="Wang L."/>
        </authorList>
    </citation>
    <scope>NUCLEOTIDE SEQUENCE [LARGE SCALE GENOMIC DNA]</scope>
    <source>
        <strain evidence="5">W13939</strain>
    </source>
</reference>
<feature type="compositionally biased region" description="Basic and acidic residues" evidence="2">
    <location>
        <begin position="153"/>
        <end position="164"/>
    </location>
</feature>
<feature type="region of interest" description="Disordered" evidence="2">
    <location>
        <begin position="139"/>
        <end position="165"/>
    </location>
</feature>
<dbReference type="GO" id="GO:0031146">
    <property type="term" value="P:SCF-dependent proteasomal ubiquitin-dependent protein catabolic process"/>
    <property type="evidence" value="ECO:0007669"/>
    <property type="project" value="TreeGrafter"/>
</dbReference>
<evidence type="ECO:0000313" key="4">
    <source>
        <dbReference type="EMBL" id="QKX58857.1"/>
    </source>
</evidence>
<name>A0A7H8QY20_TALRU</name>
<keyword evidence="1" id="KW-0833">Ubl conjugation pathway</keyword>
<proteinExistence type="predicted"/>
<dbReference type="GeneID" id="55993481"/>
<dbReference type="GO" id="GO:0019005">
    <property type="term" value="C:SCF ubiquitin ligase complex"/>
    <property type="evidence" value="ECO:0007669"/>
    <property type="project" value="TreeGrafter"/>
</dbReference>
<sequence length="534" mass="60229">MEDNAELNAFRRQWREEVSRRNKSSSSSKQDHSSSHLAGSHLDKLPPTRHDAADRNEEIEEDLGRDYDEIVQRTEQQLTLRTADDEDTFQRIPQKEPRSALEHFEKAVEKEAEGSLGDSLAHYRKAYRLDAAIDKTYRNKHFPGKPVQTQSDKAPEPTENKTEEVELLPTPELIASFAGLPIPQAEPFIKGTPPPPCPIANVPNDVLIEILRHIAVMDPACFSRMALVCKRFAFHFAYEQHIWKRLCQGQEFGFEGMHYSFACDLLGNPYHNLTPRYTPFPRGRPVQVPDPLSTWSQVFQRFPRIRFTGIYINTVNYTRPGGASSFSTAAWNSPIHIVTYYRYLRFFPDGSIITLVTTTEPPDVVPYINKENVAAAQPGPRQPPRKRPELPSEASADGPPVPAVAMNALHKAHRGHWHLAAPVAQDSDESDSRTDLVASIVQKASEASEHDPRDLVFETDGIGPNRTLIGHLGLRSSNTARAVGATRSAPNTSKNTKLVWKGYWGYNEVTDEWAELGLRNERAFVFKRVRGWGL</sequence>
<evidence type="ECO:0000313" key="5">
    <source>
        <dbReference type="Proteomes" id="UP000509510"/>
    </source>
</evidence>
<dbReference type="OrthoDB" id="2117972at2759"/>
<evidence type="ECO:0000259" key="3">
    <source>
        <dbReference type="PROSITE" id="PS50181"/>
    </source>
</evidence>
<dbReference type="AlphaFoldDB" id="A0A7H8QY20"/>
<evidence type="ECO:0000256" key="2">
    <source>
        <dbReference type="SAM" id="MobiDB-lite"/>
    </source>
</evidence>
<dbReference type="EMBL" id="CP055900">
    <property type="protein sequence ID" value="QKX58857.1"/>
    <property type="molecule type" value="Genomic_DNA"/>
</dbReference>
<dbReference type="KEGG" id="trg:TRUGW13939_05985"/>
<dbReference type="Proteomes" id="UP000509510">
    <property type="component" value="Chromosome III"/>
</dbReference>
<protein>
    <recommendedName>
        <fullName evidence="3">F-box domain-containing protein</fullName>
    </recommendedName>
</protein>
<dbReference type="PROSITE" id="PS50181">
    <property type="entry name" value="FBOX"/>
    <property type="match status" value="1"/>
</dbReference>
<gene>
    <name evidence="4" type="ORF">TRUGW13939_05985</name>
</gene>
<organism evidence="4 5">
    <name type="scientific">Talaromyces rugulosus</name>
    <name type="common">Penicillium rugulosum</name>
    <dbReference type="NCBI Taxonomy" id="121627"/>
    <lineage>
        <taxon>Eukaryota</taxon>
        <taxon>Fungi</taxon>
        <taxon>Dikarya</taxon>
        <taxon>Ascomycota</taxon>
        <taxon>Pezizomycotina</taxon>
        <taxon>Eurotiomycetes</taxon>
        <taxon>Eurotiomycetidae</taxon>
        <taxon>Eurotiales</taxon>
        <taxon>Trichocomaceae</taxon>
        <taxon>Talaromyces</taxon>
        <taxon>Talaromyces sect. Islandici</taxon>
    </lineage>
</organism>
<dbReference type="Pfam" id="PF12937">
    <property type="entry name" value="F-box-like"/>
    <property type="match status" value="1"/>
</dbReference>
<keyword evidence="5" id="KW-1185">Reference proteome</keyword>
<dbReference type="PANTHER" id="PTHR12874:SF9">
    <property type="entry name" value="F-BOX ONLY PROTEIN 48"/>
    <property type="match status" value="1"/>
</dbReference>
<evidence type="ECO:0000256" key="1">
    <source>
        <dbReference type="ARBA" id="ARBA00022786"/>
    </source>
</evidence>
<dbReference type="PANTHER" id="PTHR12874">
    <property type="entry name" value="F-BOX ONLY PROTEIN 48-RELATED"/>
    <property type="match status" value="1"/>
</dbReference>
<dbReference type="Gene3D" id="1.20.1280.50">
    <property type="match status" value="1"/>
</dbReference>
<dbReference type="InterPro" id="IPR045464">
    <property type="entry name" value="Hrt3/FBXO9_C"/>
</dbReference>
<feature type="region of interest" description="Disordered" evidence="2">
    <location>
        <begin position="1"/>
        <end position="101"/>
    </location>
</feature>
<dbReference type="InterPro" id="IPR036047">
    <property type="entry name" value="F-box-like_dom_sf"/>
</dbReference>
<dbReference type="GO" id="GO:0005737">
    <property type="term" value="C:cytoplasm"/>
    <property type="evidence" value="ECO:0007669"/>
    <property type="project" value="TreeGrafter"/>
</dbReference>
<dbReference type="InterPro" id="IPR001810">
    <property type="entry name" value="F-box_dom"/>
</dbReference>
<dbReference type="Pfam" id="PF19270">
    <property type="entry name" value="FBO_C"/>
    <property type="match status" value="1"/>
</dbReference>
<accession>A0A7H8QY20</accession>
<dbReference type="SUPFAM" id="SSF81383">
    <property type="entry name" value="F-box domain"/>
    <property type="match status" value="1"/>
</dbReference>
<dbReference type="FunFam" id="1.20.1280.50:FF:000052">
    <property type="entry name" value="F-box protein (Pof7), putative"/>
    <property type="match status" value="1"/>
</dbReference>
<dbReference type="RefSeq" id="XP_035345035.1">
    <property type="nucleotide sequence ID" value="XM_035489142.1"/>
</dbReference>